<dbReference type="Gene3D" id="1.20.140.10">
    <property type="entry name" value="Butyryl-CoA Dehydrogenase, subunit A, domain 3"/>
    <property type="match status" value="1"/>
</dbReference>
<gene>
    <name evidence="2" type="ORF">ABRZ09_00070</name>
</gene>
<dbReference type="AlphaFoldDB" id="A0AB39D760"/>
<dbReference type="PANTHER" id="PTHR43884">
    <property type="entry name" value="ACYL-COA DEHYDROGENASE"/>
    <property type="match status" value="1"/>
</dbReference>
<dbReference type="PIRSF" id="PIRSF016578">
    <property type="entry name" value="HsaA"/>
    <property type="match status" value="1"/>
</dbReference>
<reference evidence="2" key="1">
    <citation type="submission" date="2024-05" db="EMBL/GenBank/DDBJ databases">
        <authorList>
            <person name="Luo Y.-C."/>
            <person name="Nicholds J."/>
            <person name="Mortimer T."/>
            <person name="Maboni G."/>
        </authorList>
    </citation>
    <scope>NUCLEOTIDE SEQUENCE</scope>
    <source>
        <strain evidence="2">151108</strain>
    </source>
</reference>
<feature type="domain" description="Acyl-CoA dehydrogenase/oxidase N-terminal" evidence="1">
    <location>
        <begin position="14"/>
        <end position="114"/>
    </location>
</feature>
<proteinExistence type="predicted"/>
<dbReference type="Gene3D" id="1.10.540.10">
    <property type="entry name" value="Acyl-CoA dehydrogenase/oxidase, N-terminal domain"/>
    <property type="match status" value="1"/>
</dbReference>
<dbReference type="InterPro" id="IPR009100">
    <property type="entry name" value="AcylCoA_DH/oxidase_NM_dom_sf"/>
</dbReference>
<dbReference type="InterPro" id="IPR037069">
    <property type="entry name" value="AcylCoA_DH/ox_N_sf"/>
</dbReference>
<evidence type="ECO:0000313" key="2">
    <source>
        <dbReference type="EMBL" id="XDJ50299.1"/>
    </source>
</evidence>
<dbReference type="EC" id="1.-.-.-" evidence="2"/>
<dbReference type="GO" id="GO:0050660">
    <property type="term" value="F:flavin adenine dinucleotide binding"/>
    <property type="evidence" value="ECO:0007669"/>
    <property type="project" value="InterPro"/>
</dbReference>
<dbReference type="GO" id="GO:0003995">
    <property type="term" value="F:acyl-CoA dehydrogenase activity"/>
    <property type="evidence" value="ECO:0007669"/>
    <property type="project" value="TreeGrafter"/>
</dbReference>
<protein>
    <submittedName>
        <fullName evidence="2">Acyl-CoA dehydrogenase family protein</fullName>
        <ecNumber evidence="2">1.-.-.-</ecNumber>
    </submittedName>
</protein>
<dbReference type="SUPFAM" id="SSF56645">
    <property type="entry name" value="Acyl-CoA dehydrogenase NM domain-like"/>
    <property type="match status" value="1"/>
</dbReference>
<dbReference type="InterPro" id="IPR036250">
    <property type="entry name" value="AcylCo_DH-like_C"/>
</dbReference>
<evidence type="ECO:0000259" key="1">
    <source>
        <dbReference type="Pfam" id="PF02771"/>
    </source>
</evidence>
<dbReference type="PANTHER" id="PTHR43884:SF12">
    <property type="entry name" value="ISOVALERYL-COA DEHYDROGENASE, MITOCHONDRIAL-RELATED"/>
    <property type="match status" value="1"/>
</dbReference>
<dbReference type="InterPro" id="IPR013786">
    <property type="entry name" value="AcylCoA_DH/ox_N"/>
</dbReference>
<dbReference type="EMBL" id="CP158255">
    <property type="protein sequence ID" value="XDJ50299.1"/>
    <property type="molecule type" value="Genomic_DNA"/>
</dbReference>
<dbReference type="RefSeq" id="WP_368647014.1">
    <property type="nucleotide sequence ID" value="NZ_CP158255.1"/>
</dbReference>
<accession>A0AB39D760</accession>
<dbReference type="SUPFAM" id="SSF47203">
    <property type="entry name" value="Acyl-CoA dehydrogenase C-terminal domain-like"/>
    <property type="match status" value="1"/>
</dbReference>
<dbReference type="Pfam" id="PF02771">
    <property type="entry name" value="Acyl-CoA_dh_N"/>
    <property type="match status" value="1"/>
</dbReference>
<organism evidence="2">
    <name type="scientific">Castellaniella ginsengisoli</name>
    <dbReference type="NCBI Taxonomy" id="546114"/>
    <lineage>
        <taxon>Bacteria</taxon>
        <taxon>Pseudomonadati</taxon>
        <taxon>Pseudomonadota</taxon>
        <taxon>Betaproteobacteria</taxon>
        <taxon>Burkholderiales</taxon>
        <taxon>Alcaligenaceae</taxon>
        <taxon>Castellaniella</taxon>
    </lineage>
</organism>
<sequence>MSTDLLPAAYGDGIDALIQETLAPQADAIDKGLYPGDFMRSLGRLGGFGAALPAASGGLGLDLAAQIDIIARVGRACGSTAFLTWCQAACAWYLRQTGNAAARDRYLAPIVRGEILAGTGMSNAVKHLAGIERINLRGRRENDGYRVSGALPWVSNLGPDHLVIVAAALEEGGYVMFAVPPGSPALTLRACPAFSGMEGTGTYNVRLKDAWVPPEDVLAAPDEFEDYICRIKPGFLLMQIGMGLGLVQASLETIRATNHRLSHVNTFLDDQEETLARDLEALLAETVRLARLDRNALPLDILRARARASELSLRATQSAALHAGAAGYLMSHPAQRRLREALFVAIVTPALKHLRKEIHALEQQAA</sequence>
<dbReference type="Gene3D" id="2.40.110.10">
    <property type="entry name" value="Butyryl-CoA Dehydrogenase, subunit A, domain 2"/>
    <property type="match status" value="1"/>
</dbReference>
<keyword evidence="2" id="KW-0560">Oxidoreductase</keyword>
<name>A0AB39D760_9BURK</name>
<dbReference type="InterPro" id="IPR046373">
    <property type="entry name" value="Acyl-CoA_Oxase/DH_mid-dom_sf"/>
</dbReference>